<keyword evidence="3" id="KW-1185">Reference proteome</keyword>
<sequence>MREQAFCFRCEQTARPAADQGGYPYLLDRCDAGSPAVAAYWLLARALDIGVQLDEPGLHTVWGELRDADEYLRAFTALSAGCTYVLELAVDDVTYCFTARPAAQPGQSDPTSVYAPASAYR</sequence>
<reference evidence="3" key="1">
    <citation type="submission" date="2018-07" db="EMBL/GenBank/DDBJ databases">
        <title>Streptacidiphilus bronchialis DSM 106435 chromosome.</title>
        <authorList>
            <person name="Batra D."/>
            <person name="Gulvik C.A."/>
        </authorList>
    </citation>
    <scope>NUCLEOTIDE SEQUENCE [LARGE SCALE GENOMIC DNA]</scope>
    <source>
        <strain evidence="3">DSM 106435</strain>
    </source>
</reference>
<dbReference type="Proteomes" id="UP000249340">
    <property type="component" value="Chromosome"/>
</dbReference>
<name>A0A345SRM2_9ACTN</name>
<dbReference type="RefSeq" id="WP_111490121.1">
    <property type="nucleotide sequence ID" value="NZ_CP031264.1"/>
</dbReference>
<gene>
    <name evidence="2" type="ORF">C7M71_001665</name>
</gene>
<evidence type="ECO:0000313" key="3">
    <source>
        <dbReference type="Proteomes" id="UP000249340"/>
    </source>
</evidence>
<proteinExistence type="predicted"/>
<dbReference type="KEGG" id="stri:C7M71_001665"/>
<protein>
    <submittedName>
        <fullName evidence="2">Uncharacterized protein</fullName>
    </submittedName>
</protein>
<dbReference type="AlphaFoldDB" id="A0A345SRM2"/>
<evidence type="ECO:0000256" key="1">
    <source>
        <dbReference type="SAM" id="MobiDB-lite"/>
    </source>
</evidence>
<feature type="region of interest" description="Disordered" evidence="1">
    <location>
        <begin position="101"/>
        <end position="121"/>
    </location>
</feature>
<evidence type="ECO:0000313" key="2">
    <source>
        <dbReference type="EMBL" id="AXI76377.1"/>
    </source>
</evidence>
<dbReference type="EMBL" id="CP031264">
    <property type="protein sequence ID" value="AXI76377.1"/>
    <property type="molecule type" value="Genomic_DNA"/>
</dbReference>
<accession>A0A345SRM2</accession>
<dbReference type="OrthoDB" id="9868478at2"/>
<organism evidence="2 3">
    <name type="scientific">Peterkaempfera bronchialis</name>
    <dbReference type="NCBI Taxonomy" id="2126346"/>
    <lineage>
        <taxon>Bacteria</taxon>
        <taxon>Bacillati</taxon>
        <taxon>Actinomycetota</taxon>
        <taxon>Actinomycetes</taxon>
        <taxon>Kitasatosporales</taxon>
        <taxon>Streptomycetaceae</taxon>
        <taxon>Peterkaempfera</taxon>
    </lineage>
</organism>